<evidence type="ECO:0000256" key="7">
    <source>
        <dbReference type="ARBA" id="ARBA00022889"/>
    </source>
</evidence>
<keyword evidence="11 12" id="KW-0424">Laminin EGF-like domain</keyword>
<comment type="subcellular location">
    <subcellularLocation>
        <location evidence="1">Secreted</location>
        <location evidence="1">Extracellular space</location>
        <location evidence="1">Extracellular matrix</location>
        <location evidence="1">Basement membrane</location>
    </subcellularLocation>
</comment>
<evidence type="ECO:0000259" key="13">
    <source>
        <dbReference type="PROSITE" id="PS50027"/>
    </source>
</evidence>
<dbReference type="PROSITE" id="PS51116">
    <property type="entry name" value="LAMININ_IVB"/>
    <property type="match status" value="1"/>
</dbReference>
<dbReference type="SMART" id="SM00180">
    <property type="entry name" value="EGF_Lam"/>
    <property type="match status" value="9"/>
</dbReference>
<feature type="disulfide bond" evidence="12">
    <location>
        <begin position="480"/>
        <end position="489"/>
    </location>
</feature>
<sequence length="1815" mass="203569">MGFLDMLLKLDEDVRRGLSHSQHIMLLGILLYLARYCATACYDEKGQAITCITSPINAAFKRKLDATNTCGSPPEGFCYIGPERACEICDASDPANSHPVENINDAVANSKITWWQSQTWWQSNQNGISRMFEPLKVNITLTIGKSYLISGGVYVTFYTERPKQMVIERSRDFGKTWDVYQFYAKNCRSAYNLQPDPEINPRDPFKPICSQQYSGEFPRSGGVVHFDPRTRYTPKDYYNKSVSLYLEATNIRLRLEYPGTDGREFINEETTLSQYYYAISEIRVDARCNCNGHSEFCDFQDGVEKCDCNHNTMGDDCSMCLPMFSNRLWMPGNLTHANPCEKCNCNEHTTTCVYSDLLRTGVCQNCQHNTRGVKCDRCIDGYYRNISRDLWDENVCIPCDCYPPGITDDGKCLQSPTGTQQLGQCNCKNGIYGRRCDQCIPGKWGYSKLSDGACIDCSCNSLGTLNSNQLCDPYTGNCFCKSFITGRACDTCKDGYYIFPTSIKKDCVPCPCNVGGSFPSCDKSSGACSCKPGVIGLKCDMVDSGYFFPNFTYLKFEPEFLSPNGTFSTYYLARNYAKYHTGFGFIKLDYGQWISFQFQVPTNAYYFIMLRYSLFNLDWYSSILPSGRENVDWDGKNDMQFYLTSGDQPEKWELVGKIFDENNIEVQNAVFSIADLNIGNDNSVASKSSFLLKQNVIYTFSLYYDEESGLFGNPWPFLMDSLSVMIDYNLTSYFKSYSLNNIQNEIKNCFEASKNLETTYNLPGFCKLHTFTIDLEVYGRALECNCYAPGSYNWNQCAEYGGQCQCKEGFGDRSCDQCVPGYFGSPGVGCSPCHCSDVGSLSDTCHQITGQCSCKQNAHGLKCDECKLGFYHLNEMNPKGCQECFGYGHLVSCQSAMGFTSTYIETSFAESSESYDNWTLLNEDGSDMSSYILKEKDGIEYTNDKNYLRYFNAPMLFLGNQLYSFGQLLLVEMEIFPMFEVLVSKVPWHVRLIGNGQVALFRFKETISKFRTLYSVILHQDYMINATKLREFDFKAMLGQLSGLHIGTSFFEAPVTITLKNVRLYTAVFNPSNYNISIMVDYVELAKCLIGYKGRSCEECDVGYTRVIPYGSPLINCVPCSCNGRTKECDPQTGECKNCMPGTTGKYCESCMDNVLEPKCDKCRPGYWGLYSQLNGCRPCDCYLPGTQGGNNNECDSLTGQCVCDSQKNVGGRQCNLCKENSFNISLTVELRCQECPVCYGLIENSVLQLRSNILQVQIQILNMVSKLSSMTVSPFYQSISSMRSDITNLARRADQGLSVGSGLDLLWKSLDNSVNLFLNTLSNSTYAKLESLLMGANTIFAIHNSTVFQYSAIFHYLITSFNLINNTVRARMQQQGVAMEQLRNLGNEMGGYVALATRRTNEVLTKKYDLKQKIQVSINAAVQAASTAKLTRETAFNMTFTFEPVLLRGKEVQSIARTCLAAIQNWFRNASRVLLYSQTVLNATTSPLVDNSKNITSLGFLTQALRDRFNGFTTSVFSLTTNVNSVALEITKLKTSLHQTQISAIERRSSLLFTNIVLLYNKTVLAVNIAKKTYDDAWTMLNTVKNFMVVASQAKRAANEALTQVDNVKLTVESALQTAVSISNQLRGPIATIATASQVSNAASLSTSQETQIITSLYQKAVVINERTKSAVSFVKSEQIFVYIQQNVAPLLDRCNSYKSKSVSARKDAQNALTQSQQAFSVAKTTSDRIKLLASNIDNLQTVQVSQLDSLIENIYQGRANYNKLNLSSALENLKNAISDQDLKTNAYKIKKSTLQVSIDRFESLYQSLKQVSC</sequence>
<keyword evidence="5" id="KW-0677">Repeat</keyword>
<organism evidence="17 18">
    <name type="scientific">Hydra vulgaris</name>
    <name type="common">Hydra</name>
    <name type="synonym">Hydra attenuata</name>
    <dbReference type="NCBI Taxonomy" id="6087"/>
    <lineage>
        <taxon>Eukaryota</taxon>
        <taxon>Metazoa</taxon>
        <taxon>Cnidaria</taxon>
        <taxon>Hydrozoa</taxon>
        <taxon>Hydroidolina</taxon>
        <taxon>Anthoathecata</taxon>
        <taxon>Aplanulata</taxon>
        <taxon>Hydridae</taxon>
        <taxon>Hydra</taxon>
    </lineage>
</organism>
<feature type="disulfide bond" evidence="12">
    <location>
        <begin position="806"/>
        <end position="815"/>
    </location>
</feature>
<reference evidence="17" key="1">
    <citation type="submission" date="2025-05" db="UniProtKB">
        <authorList>
            <consortium name="RefSeq"/>
        </authorList>
    </citation>
    <scope>NUCLEOTIDE SEQUENCE [LARGE SCALE GENOMIC DNA]</scope>
</reference>
<dbReference type="Gene3D" id="2.170.300.10">
    <property type="entry name" value="Tie2 ligand-binding domain superfamily"/>
    <property type="match status" value="1"/>
</dbReference>
<evidence type="ECO:0000256" key="9">
    <source>
        <dbReference type="ARBA" id="ARBA00023157"/>
    </source>
</evidence>
<dbReference type="PROSITE" id="PS51117">
    <property type="entry name" value="LAMININ_NTER"/>
    <property type="match status" value="1"/>
</dbReference>
<feature type="domain" description="Laminin EGF-like" evidence="13">
    <location>
        <begin position="1180"/>
        <end position="1235"/>
    </location>
</feature>
<evidence type="ECO:0000256" key="3">
    <source>
        <dbReference type="ARBA" id="ARBA00022530"/>
    </source>
</evidence>
<feature type="domain" description="Laminin N-terminal" evidence="16">
    <location>
        <begin position="47"/>
        <end position="287"/>
    </location>
</feature>
<keyword evidence="10" id="KW-0325">Glycoprotein</keyword>
<dbReference type="PROSITE" id="PS01248">
    <property type="entry name" value="EGF_LAM_1"/>
    <property type="match status" value="2"/>
</dbReference>
<dbReference type="GeneID" id="100198511"/>
<gene>
    <name evidence="18" type="primary">LOC100198511</name>
</gene>
<dbReference type="Proteomes" id="UP001652625">
    <property type="component" value="Chromosome 02"/>
</dbReference>
<dbReference type="InterPro" id="IPR002049">
    <property type="entry name" value="LE_dom"/>
</dbReference>
<evidence type="ECO:0000259" key="16">
    <source>
        <dbReference type="PROSITE" id="PS51117"/>
    </source>
</evidence>
<dbReference type="Pfam" id="PF00055">
    <property type="entry name" value="Laminin_N"/>
    <property type="match status" value="1"/>
</dbReference>
<evidence type="ECO:0000256" key="6">
    <source>
        <dbReference type="ARBA" id="ARBA00022869"/>
    </source>
</evidence>
<feature type="disulfide bond" evidence="12">
    <location>
        <begin position="835"/>
        <end position="852"/>
    </location>
</feature>
<feature type="domain" description="Laminin EGF-like" evidence="13">
    <location>
        <begin position="457"/>
        <end position="509"/>
    </location>
</feature>
<dbReference type="SMART" id="SM00136">
    <property type="entry name" value="LamNT"/>
    <property type="match status" value="1"/>
</dbReference>
<evidence type="ECO:0000256" key="2">
    <source>
        <dbReference type="ARBA" id="ARBA00022525"/>
    </source>
</evidence>
<dbReference type="InterPro" id="IPR008211">
    <property type="entry name" value="Laminin_N"/>
</dbReference>
<keyword evidence="4" id="KW-0732">Signal</keyword>
<feature type="domain" description="Laminin IV type B" evidence="15">
    <location>
        <begin position="548"/>
        <end position="778"/>
    </location>
</feature>
<evidence type="ECO:0000313" key="18">
    <source>
        <dbReference type="RefSeq" id="XP_065646457.1"/>
    </source>
</evidence>
<dbReference type="InterPro" id="IPR050440">
    <property type="entry name" value="Laminin/Netrin_ECM"/>
</dbReference>
<keyword evidence="17" id="KW-1185">Reference proteome</keyword>
<dbReference type="PANTHER" id="PTHR10574">
    <property type="entry name" value="NETRIN/LAMININ-RELATED"/>
    <property type="match status" value="1"/>
</dbReference>
<dbReference type="PRINTS" id="PR00011">
    <property type="entry name" value="EGFLAMININ"/>
</dbReference>
<evidence type="ECO:0000256" key="8">
    <source>
        <dbReference type="ARBA" id="ARBA00023054"/>
    </source>
</evidence>
<dbReference type="InterPro" id="IPR013015">
    <property type="entry name" value="Laminin_IV_B"/>
</dbReference>
<dbReference type="SUPFAM" id="SSF57196">
    <property type="entry name" value="EGF/Laminin"/>
    <property type="match status" value="6"/>
</dbReference>
<dbReference type="PANTHER" id="PTHR10574:SF440">
    <property type="entry name" value="LAMININ EGF-LIKE DOMAIN-CONTAINING PROTEIN"/>
    <property type="match status" value="1"/>
</dbReference>
<evidence type="ECO:0000259" key="15">
    <source>
        <dbReference type="PROSITE" id="PS51116"/>
    </source>
</evidence>
<evidence type="ECO:0000256" key="4">
    <source>
        <dbReference type="ARBA" id="ARBA00022729"/>
    </source>
</evidence>
<dbReference type="PROSITE" id="PS51115">
    <property type="entry name" value="LAMININ_IVA"/>
    <property type="match status" value="1"/>
</dbReference>
<dbReference type="Pfam" id="PF24973">
    <property type="entry name" value="EGF_LMN_ATRN"/>
    <property type="match status" value="1"/>
</dbReference>
<keyword evidence="3" id="KW-0272">Extracellular matrix</keyword>
<keyword evidence="6" id="KW-0084">Basement membrane</keyword>
<keyword evidence="2" id="KW-0964">Secreted</keyword>
<feature type="domain" description="Laminin EGF-like" evidence="13">
    <location>
        <begin position="833"/>
        <end position="883"/>
    </location>
</feature>
<dbReference type="CDD" id="cd00055">
    <property type="entry name" value="EGF_Lam"/>
    <property type="match status" value="9"/>
</dbReference>
<feature type="domain" description="Laminin EGF-like" evidence="13">
    <location>
        <begin position="784"/>
        <end position="832"/>
    </location>
</feature>
<feature type="domain" description="Laminin EGF-like" evidence="13">
    <location>
        <begin position="1120"/>
        <end position="1179"/>
    </location>
</feature>
<proteinExistence type="predicted"/>
<accession>A0ABM4BBZ5</accession>
<dbReference type="Pfam" id="PF00053">
    <property type="entry name" value="EGF_laminin"/>
    <property type="match status" value="8"/>
</dbReference>
<protein>
    <submittedName>
        <fullName evidence="18">Laminin subunit gamma-2</fullName>
    </submittedName>
</protein>
<dbReference type="RefSeq" id="XP_065646457.1">
    <property type="nucleotide sequence ID" value="XM_065790385.1"/>
</dbReference>
<feature type="domain" description="Laminin IV type A" evidence="14">
    <location>
        <begin position="913"/>
        <end position="1085"/>
    </location>
</feature>
<dbReference type="Pfam" id="PF00052">
    <property type="entry name" value="Laminin_B"/>
    <property type="match status" value="1"/>
</dbReference>
<keyword evidence="8" id="KW-0175">Coiled coil</keyword>
<evidence type="ECO:0000256" key="1">
    <source>
        <dbReference type="ARBA" id="ARBA00004302"/>
    </source>
</evidence>
<feature type="disulfide bond" evidence="12">
    <location>
        <begin position="854"/>
        <end position="863"/>
    </location>
</feature>
<keyword evidence="9 12" id="KW-1015">Disulfide bond</keyword>
<dbReference type="InterPro" id="IPR056863">
    <property type="entry name" value="LMN_ATRN_NET-like_EGF"/>
</dbReference>
<evidence type="ECO:0000256" key="12">
    <source>
        <dbReference type="PROSITE-ProRule" id="PRU00460"/>
    </source>
</evidence>
<reference evidence="18" key="2">
    <citation type="submission" date="2025-08" db="UniProtKB">
        <authorList>
            <consortium name="RefSeq"/>
        </authorList>
    </citation>
    <scope>IDENTIFICATION</scope>
</reference>
<comment type="caution">
    <text evidence="12">Lacks conserved residue(s) required for the propagation of feature annotation.</text>
</comment>
<feature type="disulfide bond" evidence="12">
    <location>
        <begin position="833"/>
        <end position="845"/>
    </location>
</feature>
<feature type="disulfide bond" evidence="12">
    <location>
        <begin position="1163"/>
        <end position="1177"/>
    </location>
</feature>
<keyword evidence="7" id="KW-0130">Cell adhesion</keyword>
<evidence type="ECO:0000256" key="5">
    <source>
        <dbReference type="ARBA" id="ARBA00022737"/>
    </source>
</evidence>
<evidence type="ECO:0000256" key="10">
    <source>
        <dbReference type="ARBA" id="ARBA00023180"/>
    </source>
</evidence>
<dbReference type="Gene3D" id="2.10.25.10">
    <property type="entry name" value="Laminin"/>
    <property type="match status" value="7"/>
</dbReference>
<dbReference type="Gene3D" id="2.60.120.260">
    <property type="entry name" value="Galactose-binding domain-like"/>
    <property type="match status" value="1"/>
</dbReference>
<name>A0ABM4BBZ5_HYDVU</name>
<dbReference type="InterPro" id="IPR000034">
    <property type="entry name" value="Laminin_IV"/>
</dbReference>
<evidence type="ECO:0000313" key="17">
    <source>
        <dbReference type="Proteomes" id="UP001652625"/>
    </source>
</evidence>
<dbReference type="PROSITE" id="PS50027">
    <property type="entry name" value="EGF_LAM_2"/>
    <property type="match status" value="5"/>
</dbReference>
<evidence type="ECO:0000259" key="14">
    <source>
        <dbReference type="PROSITE" id="PS51115"/>
    </source>
</evidence>
<evidence type="ECO:0000256" key="11">
    <source>
        <dbReference type="ARBA" id="ARBA00023292"/>
    </source>
</evidence>